<evidence type="ECO:0000313" key="3">
    <source>
        <dbReference type="Proteomes" id="UP000244336"/>
    </source>
</evidence>
<proteinExistence type="predicted"/>
<organism evidence="2 3">
    <name type="scientific">Panicum hallii var. hallii</name>
    <dbReference type="NCBI Taxonomy" id="1504633"/>
    <lineage>
        <taxon>Eukaryota</taxon>
        <taxon>Viridiplantae</taxon>
        <taxon>Streptophyta</taxon>
        <taxon>Embryophyta</taxon>
        <taxon>Tracheophyta</taxon>
        <taxon>Spermatophyta</taxon>
        <taxon>Magnoliopsida</taxon>
        <taxon>Liliopsida</taxon>
        <taxon>Poales</taxon>
        <taxon>Poaceae</taxon>
        <taxon>PACMAD clade</taxon>
        <taxon>Panicoideae</taxon>
        <taxon>Panicodae</taxon>
        <taxon>Paniceae</taxon>
        <taxon>Panicinae</taxon>
        <taxon>Panicum</taxon>
        <taxon>Panicum sect. Panicum</taxon>
    </lineage>
</organism>
<keyword evidence="3" id="KW-1185">Reference proteome</keyword>
<protein>
    <submittedName>
        <fullName evidence="2">Uncharacterized protein</fullName>
    </submittedName>
</protein>
<reference evidence="2 3" key="1">
    <citation type="submission" date="2018-04" db="EMBL/GenBank/DDBJ databases">
        <title>WGS assembly of Panicum hallii var. hallii HAL2.</title>
        <authorList>
            <person name="Lovell J."/>
            <person name="Jenkins J."/>
            <person name="Lowry D."/>
            <person name="Mamidi S."/>
            <person name="Sreedasyam A."/>
            <person name="Weng X."/>
            <person name="Barry K."/>
            <person name="Bonette J."/>
            <person name="Campitelli B."/>
            <person name="Daum C."/>
            <person name="Gordon S."/>
            <person name="Gould B."/>
            <person name="Lipzen A."/>
            <person name="MacQueen A."/>
            <person name="Palacio-Mejia J."/>
            <person name="Plott C."/>
            <person name="Shakirov E."/>
            <person name="Shu S."/>
            <person name="Yoshinaga Y."/>
            <person name="Zane M."/>
            <person name="Rokhsar D."/>
            <person name="Grimwood J."/>
            <person name="Schmutz J."/>
            <person name="Juenger T."/>
        </authorList>
    </citation>
    <scope>NUCLEOTIDE SEQUENCE [LARGE SCALE GENOMIC DNA]</scope>
    <source>
        <strain evidence="3">cv. HAL2</strain>
    </source>
</reference>
<evidence type="ECO:0000256" key="1">
    <source>
        <dbReference type="SAM" id="MobiDB-lite"/>
    </source>
</evidence>
<feature type="compositionally biased region" description="Low complexity" evidence="1">
    <location>
        <begin position="88"/>
        <end position="106"/>
    </location>
</feature>
<dbReference type="Gramene" id="PUZ48314">
    <property type="protein sequence ID" value="PUZ48314"/>
    <property type="gene ID" value="GQ55_7G236000"/>
</dbReference>
<sequence>MYTTTIASVVSIEYSKVRRKGKASGNYSAHRSGSCIPTPSPPSYSSPAIAAGHTGGHHSPSLRSRRRSGRSNSALSWHCPPSPPCAVVVSGQQAASGDASAAGEHGSSADEDGDGDGGASHCTSAAAAAWAAAAWMSAGDVDAGRGSSWARSGKLRCAARPLMASAATSCARAAISAVGKVPSQMRDFLRGSRISDTHLPQLRRRTPRYDGCLYPLRLPDPAPPAPAAAWTLLPPLATALSSVLQQLLLSSPWWPVLPLASTSWESGEQARFRLFVVLELLGTSCGAALMRQEEEDVDDEEEEEDVVAAWVAFAFASMSRWAVASMACS</sequence>
<name>A0A2T7CYD0_9POAL</name>
<dbReference type="EMBL" id="CM009755">
    <property type="protein sequence ID" value="PUZ48314.1"/>
    <property type="molecule type" value="Genomic_DNA"/>
</dbReference>
<gene>
    <name evidence="2" type="ORF">GQ55_7G236000</name>
</gene>
<feature type="region of interest" description="Disordered" evidence="1">
    <location>
        <begin position="20"/>
        <end position="76"/>
    </location>
</feature>
<dbReference type="AlphaFoldDB" id="A0A2T7CYD0"/>
<dbReference type="OrthoDB" id="1745805at2759"/>
<evidence type="ECO:0000313" key="2">
    <source>
        <dbReference type="EMBL" id="PUZ48314.1"/>
    </source>
</evidence>
<feature type="region of interest" description="Disordered" evidence="1">
    <location>
        <begin position="88"/>
        <end position="121"/>
    </location>
</feature>
<dbReference type="Proteomes" id="UP000244336">
    <property type="component" value="Chromosome 7"/>
</dbReference>
<accession>A0A2T7CYD0</accession>